<comment type="caution">
    <text evidence="2">The sequence shown here is derived from an EMBL/GenBank/DDBJ whole genome shotgun (WGS) entry which is preliminary data.</text>
</comment>
<dbReference type="AlphaFoldDB" id="A0A813LHR8"/>
<evidence type="ECO:0000259" key="1">
    <source>
        <dbReference type="Pfam" id="PF00144"/>
    </source>
</evidence>
<dbReference type="InterPro" id="IPR050789">
    <property type="entry name" value="Diverse_Enzym_Activities"/>
</dbReference>
<dbReference type="PANTHER" id="PTHR43283:SF3">
    <property type="entry name" value="BETA-LACTAMASE FAMILY PROTEIN (AFU_ORTHOLOGUE AFUA_5G07500)"/>
    <property type="match status" value="1"/>
</dbReference>
<name>A0A813LHR8_POLGL</name>
<accession>A0A813LHR8</accession>
<evidence type="ECO:0000313" key="2">
    <source>
        <dbReference type="EMBL" id="CAE8723197.1"/>
    </source>
</evidence>
<evidence type="ECO:0000313" key="3">
    <source>
        <dbReference type="Proteomes" id="UP000626109"/>
    </source>
</evidence>
<dbReference type="PANTHER" id="PTHR43283">
    <property type="entry name" value="BETA-LACTAMASE-RELATED"/>
    <property type="match status" value="1"/>
</dbReference>
<dbReference type="Pfam" id="PF00144">
    <property type="entry name" value="Beta-lactamase"/>
    <property type="match status" value="1"/>
</dbReference>
<gene>
    <name evidence="2" type="ORF">PGLA2088_LOCUS42980</name>
</gene>
<dbReference type="SUPFAM" id="SSF56601">
    <property type="entry name" value="beta-lactamase/transpeptidase-like"/>
    <property type="match status" value="1"/>
</dbReference>
<dbReference type="InterPro" id="IPR001466">
    <property type="entry name" value="Beta-lactam-related"/>
</dbReference>
<feature type="non-terminal residue" evidence="2">
    <location>
        <position position="1"/>
    </location>
</feature>
<dbReference type="InterPro" id="IPR012338">
    <property type="entry name" value="Beta-lactam/transpept-like"/>
</dbReference>
<feature type="domain" description="Beta-lactamase-related" evidence="1">
    <location>
        <begin position="25"/>
        <end position="110"/>
    </location>
</feature>
<organism evidence="2 3">
    <name type="scientific">Polarella glacialis</name>
    <name type="common">Dinoflagellate</name>
    <dbReference type="NCBI Taxonomy" id="89957"/>
    <lineage>
        <taxon>Eukaryota</taxon>
        <taxon>Sar</taxon>
        <taxon>Alveolata</taxon>
        <taxon>Dinophyceae</taxon>
        <taxon>Suessiales</taxon>
        <taxon>Suessiaceae</taxon>
        <taxon>Polarella</taxon>
    </lineage>
</organism>
<dbReference type="EMBL" id="CAJNNW010034574">
    <property type="protein sequence ID" value="CAE8723197.1"/>
    <property type="molecule type" value="Genomic_DNA"/>
</dbReference>
<proteinExistence type="predicted"/>
<protein>
    <recommendedName>
        <fullName evidence="1">Beta-lactamase-related domain-containing protein</fullName>
    </recommendedName>
</protein>
<reference evidence="2" key="1">
    <citation type="submission" date="2021-02" db="EMBL/GenBank/DDBJ databases">
        <authorList>
            <person name="Dougan E. K."/>
            <person name="Rhodes N."/>
            <person name="Thang M."/>
            <person name="Chan C."/>
        </authorList>
    </citation>
    <scope>NUCLEOTIDE SEQUENCE</scope>
</reference>
<sequence length="183" mass="20358">VCHSYLLSAIAFSLDPGPLAELHERFRAAVEKGDTPGLCYAVLRHGQLVASGAFGVADTASRQPWGFDTICRLFSMTKTVAVCGLMALVEDGCVSLDDPIAKFLPAFEQSKLRVVSDENSEGAALKSEAWEAEHTSCCRRCCCRCCRCCCCSCSCSCPCCCCCCCRWWWWWCCSCCWISCWWW</sequence>
<dbReference type="Gene3D" id="3.40.710.10">
    <property type="entry name" value="DD-peptidase/beta-lactamase superfamily"/>
    <property type="match status" value="1"/>
</dbReference>
<dbReference type="Proteomes" id="UP000626109">
    <property type="component" value="Unassembled WGS sequence"/>
</dbReference>